<protein>
    <submittedName>
        <fullName evidence="4">Calcineurin-like phosphoesterase</fullName>
    </submittedName>
</protein>
<dbReference type="AlphaFoldDB" id="A0A1W2AXM5"/>
<evidence type="ECO:0000256" key="2">
    <source>
        <dbReference type="ARBA" id="ARBA00022801"/>
    </source>
</evidence>
<keyword evidence="2" id="KW-0378">Hydrolase</keyword>
<dbReference type="OrthoDB" id="333971at2"/>
<dbReference type="PANTHER" id="PTHR10161:SF14">
    <property type="entry name" value="TARTRATE-RESISTANT ACID PHOSPHATASE TYPE 5"/>
    <property type="match status" value="1"/>
</dbReference>
<dbReference type="Gene3D" id="3.60.21.10">
    <property type="match status" value="1"/>
</dbReference>
<evidence type="ECO:0000313" key="5">
    <source>
        <dbReference type="Proteomes" id="UP000192393"/>
    </source>
</evidence>
<dbReference type="PANTHER" id="PTHR10161">
    <property type="entry name" value="TARTRATE-RESISTANT ACID PHOSPHATASE TYPE 5"/>
    <property type="match status" value="1"/>
</dbReference>
<sequence length="1241" mass="143567">MSGKIKDLTLENYIKYLILISTIIISSCSTHRVQFGKGIKDPIAKEENSDKILHQFFLIGDAGNADEPKSIETLALLKNRIEKADSASTLLFLGDNIYPNGMPAELDSEERKQAEIKLQNQIDLKENFKGDMIFIPGNHDWYHGLKGLQEQEKFIKEKIGKKKSFLPRKSCGIDHKDINENLSMIVIDSQWFLEDWDRYAKINEECDIKTREDFLEEFESYLNKYQNQTTIVAIHHPIMSNGTHGGQFSLRKQLFPLESNIPLPVLGSLANLIRKTSGVSPQDIQNNVYRTLTNRIITLLEDRENVIFVSGHEHNLQYIEKDNIRQIISGSGSKTEAARAIYENDFSYGGNGYAVLNVYEKGNSIVNYYGNENGEEKLLFTHEVISKPEEIKAFVFNPDFSSKKETQIYTNQLTTKSKGYKFFFGEHYRTYYSSPIQATVLDLTTHKGGLSPLRSGGGHQSRSLRLVNPEGKEYVMRAVKKSATRFLQAVAFKDQYVEKDFENTYTEEFLLDFYTTTHPFYPFAINELANPLGLYHSNPQLFYIPKQNVLQEFNDEYGDELYMVEERPMKKFSDEESFGKPNDIIGTDELLANMRSDEKYKVDEKMYIRARLFDMLLGDWDRHSDQWRWAAFEENGEIIYRPIARDRDQVFPKYDGFLLNLVMRIPALKHMQPFTENIRNVKWFNMEPYPMDLAFTKNSTKEDWISEANYIIENLTDEIINNSFQNLPDEVKDENLAEIKKTLKIRKPKLKDYAEEYYKVLRKTVLLTGTDKDDKFVITRLPKGETKVQIYRLKKDAEELFFEKNYFKNETKEIWIYGMNDQDKFEVVGKPQNPILVRLIGGQDADNYVVANGKKVRIYDFSGKKDDFEQAKKARKYLSNDYELNSYDYRKPHYNKFTGLPSAGYNPDDGVKLGMNFTYTVNGFDRNPFTRKHNLLANYYFATSGYELTYTGTFAKFIGKWNLELMAGFTSPTFSTNFFGYGNETETYEDELGMDYNRVRMQTLKISPSIYKLGRNNTKLTFKTSFEDILVSRTDGRITEFSPEINPEVFDHQYFGEAGAKFTFRNYDNLSLPTMGMLLELEGYWKTNLDDTKKSFPYMAGAIGFTHKITSSEILTFATLFRGKTIFNNHFEFHQGATVGGDADLRGYRQGRFTGRHSFSQSTDLRLLIGKTKNTFIPMKYGILLGYDYGRVWMDEENSTKWHQSYGGGIWLNGVGMITGKVNYFYGDDGGRISAGLNFGF</sequence>
<dbReference type="InterPro" id="IPR029052">
    <property type="entry name" value="Metallo-depent_PP-like"/>
</dbReference>
<dbReference type="InterPro" id="IPR004843">
    <property type="entry name" value="Calcineurin-like_PHP"/>
</dbReference>
<dbReference type="STRING" id="1434700.SAMN06296427_105125"/>
<organism evidence="4 5">
    <name type="scientific">Moheibacter sediminis</name>
    <dbReference type="NCBI Taxonomy" id="1434700"/>
    <lineage>
        <taxon>Bacteria</taxon>
        <taxon>Pseudomonadati</taxon>
        <taxon>Bacteroidota</taxon>
        <taxon>Flavobacteriia</taxon>
        <taxon>Flavobacteriales</taxon>
        <taxon>Weeksellaceae</taxon>
        <taxon>Moheibacter</taxon>
    </lineage>
</organism>
<evidence type="ECO:0000259" key="3">
    <source>
        <dbReference type="Pfam" id="PF00149"/>
    </source>
</evidence>
<dbReference type="SUPFAM" id="SSF56300">
    <property type="entry name" value="Metallo-dependent phosphatases"/>
    <property type="match status" value="1"/>
</dbReference>
<feature type="domain" description="Calcineurin-like phosphoesterase" evidence="3">
    <location>
        <begin position="56"/>
        <end position="251"/>
    </location>
</feature>
<dbReference type="GO" id="GO:0016787">
    <property type="term" value="F:hydrolase activity"/>
    <property type="evidence" value="ECO:0007669"/>
    <property type="project" value="UniProtKB-KW"/>
</dbReference>
<name>A0A1W2AXM5_9FLAO</name>
<dbReference type="EMBL" id="FWXS01000005">
    <property type="protein sequence ID" value="SMC65459.1"/>
    <property type="molecule type" value="Genomic_DNA"/>
</dbReference>
<dbReference type="Pfam" id="PF00149">
    <property type="entry name" value="Metallophos"/>
    <property type="match status" value="1"/>
</dbReference>
<evidence type="ECO:0000313" key="4">
    <source>
        <dbReference type="EMBL" id="SMC65459.1"/>
    </source>
</evidence>
<evidence type="ECO:0000256" key="1">
    <source>
        <dbReference type="ARBA" id="ARBA00022729"/>
    </source>
</evidence>
<dbReference type="PROSITE" id="PS51257">
    <property type="entry name" value="PROKAR_LIPOPROTEIN"/>
    <property type="match status" value="1"/>
</dbReference>
<proteinExistence type="predicted"/>
<dbReference type="RefSeq" id="WP_084017488.1">
    <property type="nucleotide sequence ID" value="NZ_FWXS01000005.1"/>
</dbReference>
<dbReference type="Proteomes" id="UP000192393">
    <property type="component" value="Unassembled WGS sequence"/>
</dbReference>
<keyword evidence="1" id="KW-0732">Signal</keyword>
<gene>
    <name evidence="4" type="ORF">SAMN06296427_105125</name>
</gene>
<keyword evidence="5" id="KW-1185">Reference proteome</keyword>
<accession>A0A1W2AXM5</accession>
<dbReference type="InterPro" id="IPR051558">
    <property type="entry name" value="Metallophosphoesterase_PAP"/>
</dbReference>
<reference evidence="4 5" key="1">
    <citation type="submission" date="2017-04" db="EMBL/GenBank/DDBJ databases">
        <authorList>
            <person name="Afonso C.L."/>
            <person name="Miller P.J."/>
            <person name="Scott M.A."/>
            <person name="Spackman E."/>
            <person name="Goraichik I."/>
            <person name="Dimitrov K.M."/>
            <person name="Suarez D.L."/>
            <person name="Swayne D.E."/>
        </authorList>
    </citation>
    <scope>NUCLEOTIDE SEQUENCE [LARGE SCALE GENOMIC DNA]</scope>
    <source>
        <strain evidence="4 5">CGMCC 1.12708</strain>
    </source>
</reference>